<feature type="domain" description="Photolyase/cryptochrome alpha/beta" evidence="7">
    <location>
        <begin position="217"/>
        <end position="348"/>
    </location>
</feature>
<evidence type="ECO:0000256" key="5">
    <source>
        <dbReference type="PIRSR" id="PIRSR602081-1"/>
    </source>
</evidence>
<protein>
    <recommendedName>
        <fullName evidence="7">Photolyase/cryptochrome alpha/beta domain-containing protein</fullName>
    </recommendedName>
</protein>
<comment type="caution">
    <text evidence="8">The sequence shown here is derived from an EMBL/GenBank/DDBJ whole genome shotgun (WGS) entry which is preliminary data.</text>
</comment>
<reference evidence="8 9" key="1">
    <citation type="journal article" date="2023" name="Sci. Data">
        <title>Genome assembly of the Korean intertidal mud-creeper Batillaria attramentaria.</title>
        <authorList>
            <person name="Patra A.K."/>
            <person name="Ho P.T."/>
            <person name="Jun S."/>
            <person name="Lee S.J."/>
            <person name="Kim Y."/>
            <person name="Won Y.J."/>
        </authorList>
    </citation>
    <scope>NUCLEOTIDE SEQUENCE [LARGE SCALE GENOMIC DNA]</scope>
    <source>
        <strain evidence="8">Wonlab-2016</strain>
    </source>
</reference>
<gene>
    <name evidence="8" type="ORF">BaRGS_00009777</name>
</gene>
<dbReference type="Gene3D" id="1.25.40.80">
    <property type="match status" value="2"/>
</dbReference>
<name>A0ABD0LHR6_9CAEN</name>
<comment type="similarity">
    <text evidence="1">Belongs to the DNA photolyase class-1 family.</text>
</comment>
<evidence type="ECO:0000256" key="1">
    <source>
        <dbReference type="ARBA" id="ARBA00005862"/>
    </source>
</evidence>
<dbReference type="InterPro" id="IPR002081">
    <property type="entry name" value="Cryptochrome/DNA_photolyase_1"/>
</dbReference>
<comment type="cofactor">
    <cofactor evidence="5">
        <name>FAD</name>
        <dbReference type="ChEBI" id="CHEBI:57692"/>
    </cofactor>
    <text evidence="5">Binds 1 FAD per subunit.</text>
</comment>
<dbReference type="PANTHER" id="PTHR11455:SF18">
    <property type="entry name" value="SI:CH1073-390K14.1"/>
    <property type="match status" value="1"/>
</dbReference>
<dbReference type="InterPro" id="IPR036155">
    <property type="entry name" value="Crypto/Photolyase_N_sf"/>
</dbReference>
<dbReference type="InterPro" id="IPR006050">
    <property type="entry name" value="DNA_photolyase_N"/>
</dbReference>
<evidence type="ECO:0000256" key="6">
    <source>
        <dbReference type="SAM" id="MobiDB-lite"/>
    </source>
</evidence>
<evidence type="ECO:0000313" key="8">
    <source>
        <dbReference type="EMBL" id="KAK7498968.1"/>
    </source>
</evidence>
<feature type="region of interest" description="Disordered" evidence="6">
    <location>
        <begin position="107"/>
        <end position="212"/>
    </location>
</feature>
<dbReference type="Pfam" id="PF03441">
    <property type="entry name" value="FAD_binding_7"/>
    <property type="match status" value="1"/>
</dbReference>
<proteinExistence type="inferred from homology"/>
<dbReference type="InterPro" id="IPR014729">
    <property type="entry name" value="Rossmann-like_a/b/a_fold"/>
</dbReference>
<dbReference type="Pfam" id="PF00875">
    <property type="entry name" value="DNA_photolyase"/>
    <property type="match status" value="1"/>
</dbReference>
<dbReference type="Proteomes" id="UP001519460">
    <property type="component" value="Unassembled WGS sequence"/>
</dbReference>
<dbReference type="Gene3D" id="3.40.50.620">
    <property type="entry name" value="HUPs"/>
    <property type="match status" value="1"/>
</dbReference>
<keyword evidence="9" id="KW-1185">Reference proteome</keyword>
<sequence length="720" mass="81989">MEEAVRSVVEFVNGTSSAGECFCIVVSLLGEEQTKREFGTILLKAGLRNNGLLHKQLNDVYSQYFGVHEEISVPTTDDTFAAVESFGDDLDLELALALSVVEKSVSSTDSKMSSATGRPSSNEQTYASKIKSPNLNPTAQRTMVQTSHKQTPPQFTGRNGPVSIPGEHTHTLSVQKIDEDPHAHTASQVNEQISKRKKKKQKKTQQHPGVQRHISSKPVICWLRRDLRLYDNPALVAAYESSAPVILTFFWNEAEEGPLAAGGASKYWLHFALKELNSSIERVYNNQIVFRKVNSSLAEMKSLVSEVGAGTLIMNNLYEPCLKARDDKICKQLESQGVEVKRFHSYLLHEPGSVNTESMGMRGIGSVTHFMEDGTVIDWAKGIRESWDFSEDGAWNALELFVDEGIRHYEKESGRADMLNTSRSSPYLHFGQVSPRAVLRHAQGMKSPKFLRKLAWRDLSYWLLTLFPEMPSKPMRPHYQAQRWSQDKSHLRAWQKGKTGYPLVDAAMRQLWLTGWMNNYTRHVVASFLISYLHLHWEHGYAWFQLAALPDDFIHKPWKCPPSVLRRAGVELGKTYPHRIITDLEEAREQSLRDVVTLRLANHQYVDPYTGNDLVPLPSGLLLPVITRKEFKYKTANPHAKDNPHTAVLRGYRSRKRDEAIAFANQVDFTASTMNECALRQKRYEQANRQENWRQAMHRSRHDDMFLPEYLTNPRAPGIY</sequence>
<dbReference type="GO" id="GO:0006139">
    <property type="term" value="P:nucleobase-containing compound metabolic process"/>
    <property type="evidence" value="ECO:0007669"/>
    <property type="project" value="UniProtKB-ARBA"/>
</dbReference>
<accession>A0ABD0LHR6</accession>
<feature type="binding site" evidence="5">
    <location>
        <position position="409"/>
    </location>
    <ligand>
        <name>FAD</name>
        <dbReference type="ChEBI" id="CHEBI:57692"/>
    </ligand>
</feature>
<evidence type="ECO:0000256" key="2">
    <source>
        <dbReference type="ARBA" id="ARBA00022630"/>
    </source>
</evidence>
<dbReference type="PANTHER" id="PTHR11455">
    <property type="entry name" value="CRYPTOCHROME"/>
    <property type="match status" value="1"/>
</dbReference>
<dbReference type="EMBL" id="JACVVK020000047">
    <property type="protein sequence ID" value="KAK7498968.1"/>
    <property type="molecule type" value="Genomic_DNA"/>
</dbReference>
<feature type="binding site" evidence="5">
    <location>
        <position position="450"/>
    </location>
    <ligand>
        <name>FAD</name>
        <dbReference type="ChEBI" id="CHEBI:57692"/>
    </ligand>
</feature>
<dbReference type="InterPro" id="IPR036134">
    <property type="entry name" value="Crypto/Photolyase_FAD-like_sf"/>
</dbReference>
<dbReference type="SUPFAM" id="SSF52425">
    <property type="entry name" value="Cryptochrome/photolyase, N-terminal domain"/>
    <property type="match status" value="1"/>
</dbReference>
<dbReference type="InterPro" id="IPR018394">
    <property type="entry name" value="DNA_photolyase_1_CS_C"/>
</dbReference>
<keyword evidence="3 5" id="KW-0274">FAD</keyword>
<keyword evidence="4" id="KW-0157">Chromophore</keyword>
<evidence type="ECO:0000256" key="4">
    <source>
        <dbReference type="ARBA" id="ARBA00022991"/>
    </source>
</evidence>
<feature type="binding site" evidence="5">
    <location>
        <begin position="421"/>
        <end position="425"/>
    </location>
    <ligand>
        <name>FAD</name>
        <dbReference type="ChEBI" id="CHEBI:57692"/>
    </ligand>
</feature>
<evidence type="ECO:0000313" key="9">
    <source>
        <dbReference type="Proteomes" id="UP001519460"/>
    </source>
</evidence>
<dbReference type="PRINTS" id="PR00147">
    <property type="entry name" value="DNAPHOTLYASE"/>
</dbReference>
<dbReference type="InterPro" id="IPR005101">
    <property type="entry name" value="Cryptochr/Photolyase_FAD-bd"/>
</dbReference>
<dbReference type="GO" id="GO:0006950">
    <property type="term" value="P:response to stress"/>
    <property type="evidence" value="ECO:0007669"/>
    <property type="project" value="UniProtKB-ARBA"/>
</dbReference>
<dbReference type="PROSITE" id="PS00394">
    <property type="entry name" value="DNA_PHOTOLYASES_1_1"/>
    <property type="match status" value="1"/>
</dbReference>
<feature type="compositionally biased region" description="Basic residues" evidence="6">
    <location>
        <begin position="195"/>
        <end position="205"/>
    </location>
</feature>
<keyword evidence="2 5" id="KW-0285">Flavoprotein</keyword>
<dbReference type="SUPFAM" id="SSF48173">
    <property type="entry name" value="Cryptochrome/photolyase FAD-binding domain"/>
    <property type="match status" value="1"/>
</dbReference>
<feature type="compositionally biased region" description="Polar residues" evidence="6">
    <location>
        <begin position="115"/>
        <end position="157"/>
    </location>
</feature>
<dbReference type="PROSITE" id="PS51645">
    <property type="entry name" value="PHR_CRY_ALPHA_BETA"/>
    <property type="match status" value="1"/>
</dbReference>
<dbReference type="Gene3D" id="1.10.579.10">
    <property type="entry name" value="DNA Cyclobutane Dipyrimidine Photolyase, subunit A, domain 3"/>
    <property type="match status" value="2"/>
</dbReference>
<evidence type="ECO:0000259" key="7">
    <source>
        <dbReference type="PROSITE" id="PS51645"/>
    </source>
</evidence>
<dbReference type="AlphaFoldDB" id="A0ABD0LHR6"/>
<organism evidence="8 9">
    <name type="scientific">Batillaria attramentaria</name>
    <dbReference type="NCBI Taxonomy" id="370345"/>
    <lineage>
        <taxon>Eukaryota</taxon>
        <taxon>Metazoa</taxon>
        <taxon>Spiralia</taxon>
        <taxon>Lophotrochozoa</taxon>
        <taxon>Mollusca</taxon>
        <taxon>Gastropoda</taxon>
        <taxon>Caenogastropoda</taxon>
        <taxon>Sorbeoconcha</taxon>
        <taxon>Cerithioidea</taxon>
        <taxon>Batillariidae</taxon>
        <taxon>Batillaria</taxon>
    </lineage>
</organism>
<evidence type="ECO:0000256" key="3">
    <source>
        <dbReference type="ARBA" id="ARBA00022827"/>
    </source>
</evidence>